<evidence type="ECO:0000313" key="5">
    <source>
        <dbReference type="EMBL" id="AIR90744.1"/>
    </source>
</evidence>
<sequence length="300" mass="33673">MLMEHREATHTQLQITSKGLQLQPGLIVNLTCANPDNTSVTRTSYQHTSEYIHFNCLLQGSFQAKVRNHEISLSTGDLNVGYANGEHFNVAHCSDLSNIELLVDPELLLSLAGEDCHLVTPTTLGRFFTLSCPASNRARFAAAQLCYHLSSPQYPQLLIHSAALDYLYWHLHAFKGEPDDEPVAQFERRRLLEARDFLLQDLGSPPTIAQIAQKVGLNEFKLKQGFKKLFNNSIYAYFQGERMKKAQALLQQHNVTETAMILGYSNVSHFSSAFRKQFGVLPGSLRQDPDSLLFGAPPQR</sequence>
<proteinExistence type="predicted"/>
<keyword evidence="2" id="KW-0238">DNA-binding</keyword>
<organism evidence="5 6">
    <name type="scientific">Pseudomonas cremoricolorata</name>
    <dbReference type="NCBI Taxonomy" id="157783"/>
    <lineage>
        <taxon>Bacteria</taxon>
        <taxon>Pseudomonadati</taxon>
        <taxon>Pseudomonadota</taxon>
        <taxon>Gammaproteobacteria</taxon>
        <taxon>Pseudomonadales</taxon>
        <taxon>Pseudomonadaceae</taxon>
        <taxon>Pseudomonas</taxon>
    </lineage>
</organism>
<dbReference type="GO" id="GO:0043565">
    <property type="term" value="F:sequence-specific DNA binding"/>
    <property type="evidence" value="ECO:0007669"/>
    <property type="project" value="InterPro"/>
</dbReference>
<dbReference type="InterPro" id="IPR018060">
    <property type="entry name" value="HTH_AraC"/>
</dbReference>
<keyword evidence="6" id="KW-1185">Reference proteome</keyword>
<evidence type="ECO:0000313" key="6">
    <source>
        <dbReference type="Proteomes" id="UP000029493"/>
    </source>
</evidence>
<dbReference type="KEGG" id="psw:LK03_16340"/>
<dbReference type="GO" id="GO:0009893">
    <property type="term" value="P:positive regulation of metabolic process"/>
    <property type="evidence" value="ECO:0007669"/>
    <property type="project" value="UniProtKB-ARBA"/>
</dbReference>
<dbReference type="PROSITE" id="PS01124">
    <property type="entry name" value="HTH_ARAC_FAMILY_2"/>
    <property type="match status" value="1"/>
</dbReference>
<dbReference type="OrthoDB" id="6670788at2"/>
<protein>
    <recommendedName>
        <fullName evidence="4">HTH araC/xylS-type domain-containing protein</fullName>
    </recommendedName>
</protein>
<accession>A0A089WU67</accession>
<evidence type="ECO:0000259" key="4">
    <source>
        <dbReference type="PROSITE" id="PS01124"/>
    </source>
</evidence>
<keyword evidence="3" id="KW-0804">Transcription</keyword>
<dbReference type="EMBL" id="CP009455">
    <property type="protein sequence ID" value="AIR90744.1"/>
    <property type="molecule type" value="Genomic_DNA"/>
</dbReference>
<dbReference type="InterPro" id="IPR053142">
    <property type="entry name" value="PchR_regulatory_protein"/>
</dbReference>
<dbReference type="Pfam" id="PF12833">
    <property type="entry name" value="HTH_18"/>
    <property type="match status" value="1"/>
</dbReference>
<dbReference type="Proteomes" id="UP000029493">
    <property type="component" value="Chromosome"/>
</dbReference>
<dbReference type="GO" id="GO:0003700">
    <property type="term" value="F:DNA-binding transcription factor activity"/>
    <property type="evidence" value="ECO:0007669"/>
    <property type="project" value="InterPro"/>
</dbReference>
<evidence type="ECO:0000256" key="1">
    <source>
        <dbReference type="ARBA" id="ARBA00023015"/>
    </source>
</evidence>
<dbReference type="InterPro" id="IPR020449">
    <property type="entry name" value="Tscrpt_reg_AraC-type_HTH"/>
</dbReference>
<dbReference type="PRINTS" id="PR00032">
    <property type="entry name" value="HTHARAC"/>
</dbReference>
<keyword evidence="1" id="KW-0805">Transcription regulation</keyword>
<reference evidence="5 6" key="1">
    <citation type="submission" date="2014-09" db="EMBL/GenBank/DDBJ databases">
        <authorList>
            <person name="Chan K.-G."/>
        </authorList>
    </citation>
    <scope>NUCLEOTIDE SEQUENCE [LARGE SCALE GENOMIC DNA]</scope>
    <source>
        <strain evidence="5 6">ND07</strain>
    </source>
</reference>
<dbReference type="PANTHER" id="PTHR47893">
    <property type="entry name" value="REGULATORY PROTEIN PCHR"/>
    <property type="match status" value="1"/>
</dbReference>
<name>A0A089WU67_9PSED</name>
<dbReference type="InterPro" id="IPR018062">
    <property type="entry name" value="HTH_AraC-typ_CS"/>
</dbReference>
<evidence type="ECO:0000256" key="3">
    <source>
        <dbReference type="ARBA" id="ARBA00023163"/>
    </source>
</evidence>
<dbReference type="SMART" id="SM00342">
    <property type="entry name" value="HTH_ARAC"/>
    <property type="match status" value="1"/>
</dbReference>
<dbReference type="AlphaFoldDB" id="A0A089WU67"/>
<dbReference type="eggNOG" id="COG2207">
    <property type="taxonomic scope" value="Bacteria"/>
</dbReference>
<dbReference type="SUPFAM" id="SSF46689">
    <property type="entry name" value="Homeodomain-like"/>
    <property type="match status" value="2"/>
</dbReference>
<gene>
    <name evidence="5" type="ORF">LK03_16340</name>
</gene>
<dbReference type="PANTHER" id="PTHR47893:SF1">
    <property type="entry name" value="REGULATORY PROTEIN PCHR"/>
    <property type="match status" value="1"/>
</dbReference>
<dbReference type="Gene3D" id="1.10.10.60">
    <property type="entry name" value="Homeodomain-like"/>
    <property type="match status" value="1"/>
</dbReference>
<dbReference type="STRING" id="157783.LK03_16340"/>
<feature type="domain" description="HTH araC/xylS-type" evidence="4">
    <location>
        <begin position="192"/>
        <end position="288"/>
    </location>
</feature>
<evidence type="ECO:0000256" key="2">
    <source>
        <dbReference type="ARBA" id="ARBA00023125"/>
    </source>
</evidence>
<dbReference type="PROSITE" id="PS00041">
    <property type="entry name" value="HTH_ARAC_FAMILY_1"/>
    <property type="match status" value="1"/>
</dbReference>
<dbReference type="InterPro" id="IPR009057">
    <property type="entry name" value="Homeodomain-like_sf"/>
</dbReference>